<gene>
    <name evidence="1" type="ORF">MILVUS5_LOCUS28663</name>
</gene>
<protein>
    <submittedName>
        <fullName evidence="1">Uncharacterized protein</fullName>
    </submittedName>
</protein>
<name>A0ACB0L3X5_TRIPR</name>
<keyword evidence="2" id="KW-1185">Reference proteome</keyword>
<comment type="caution">
    <text evidence="1">The sequence shown here is derived from an EMBL/GenBank/DDBJ whole genome shotgun (WGS) entry which is preliminary data.</text>
</comment>
<dbReference type="Proteomes" id="UP001177021">
    <property type="component" value="Unassembled WGS sequence"/>
</dbReference>
<evidence type="ECO:0000313" key="2">
    <source>
        <dbReference type="Proteomes" id="UP001177021"/>
    </source>
</evidence>
<reference evidence="1" key="1">
    <citation type="submission" date="2023-10" db="EMBL/GenBank/DDBJ databases">
        <authorList>
            <person name="Rodriguez Cubillos JULIANA M."/>
            <person name="De Vega J."/>
        </authorList>
    </citation>
    <scope>NUCLEOTIDE SEQUENCE</scope>
</reference>
<accession>A0ACB0L3X5</accession>
<organism evidence="1 2">
    <name type="scientific">Trifolium pratense</name>
    <name type="common">Red clover</name>
    <dbReference type="NCBI Taxonomy" id="57577"/>
    <lineage>
        <taxon>Eukaryota</taxon>
        <taxon>Viridiplantae</taxon>
        <taxon>Streptophyta</taxon>
        <taxon>Embryophyta</taxon>
        <taxon>Tracheophyta</taxon>
        <taxon>Spermatophyta</taxon>
        <taxon>Magnoliopsida</taxon>
        <taxon>eudicotyledons</taxon>
        <taxon>Gunneridae</taxon>
        <taxon>Pentapetalae</taxon>
        <taxon>rosids</taxon>
        <taxon>fabids</taxon>
        <taxon>Fabales</taxon>
        <taxon>Fabaceae</taxon>
        <taxon>Papilionoideae</taxon>
        <taxon>50 kb inversion clade</taxon>
        <taxon>NPAAA clade</taxon>
        <taxon>Hologalegina</taxon>
        <taxon>IRL clade</taxon>
        <taxon>Trifolieae</taxon>
        <taxon>Trifolium</taxon>
    </lineage>
</organism>
<evidence type="ECO:0000313" key="1">
    <source>
        <dbReference type="EMBL" id="CAJ2663189.1"/>
    </source>
</evidence>
<sequence length="116" mass="13165">MYELNYTLNINILLNFKQGIEIEGTSKTNNDQASLNGDALMKVNSYVEEQFSKDDEIIVSKSEPSPSITSSVASKGILLLYFIFNQIGIMILSYTFRGSFSKIRRFSNTTNKFRSK</sequence>
<dbReference type="EMBL" id="CASHSV030000409">
    <property type="protein sequence ID" value="CAJ2663189.1"/>
    <property type="molecule type" value="Genomic_DNA"/>
</dbReference>
<proteinExistence type="predicted"/>